<accession>A0AAQ1JVT9</accession>
<evidence type="ECO:0000313" key="2">
    <source>
        <dbReference type="Proteomes" id="UP000183529"/>
    </source>
</evidence>
<organism evidence="1 2">
    <name type="scientific">Paraburkholderia tropica</name>
    <dbReference type="NCBI Taxonomy" id="92647"/>
    <lineage>
        <taxon>Bacteria</taxon>
        <taxon>Pseudomonadati</taxon>
        <taxon>Pseudomonadota</taxon>
        <taxon>Betaproteobacteria</taxon>
        <taxon>Burkholderiales</taxon>
        <taxon>Burkholderiaceae</taxon>
        <taxon>Paraburkholderia</taxon>
    </lineage>
</organism>
<proteinExistence type="predicted"/>
<protein>
    <submittedName>
        <fullName evidence="1">Uncharacterized protein</fullName>
    </submittedName>
</protein>
<reference evidence="1 2" key="1">
    <citation type="submission" date="2016-10" db="EMBL/GenBank/DDBJ databases">
        <authorList>
            <person name="Varghese N."/>
            <person name="Submissions S."/>
        </authorList>
    </citation>
    <scope>NUCLEOTIDE SEQUENCE [LARGE SCALE GENOMIC DNA]</scope>
    <source>
        <strain evidence="1 2">LMG 22274</strain>
    </source>
</reference>
<name>A0AAQ1JVT9_9BURK</name>
<evidence type="ECO:0000313" key="1">
    <source>
        <dbReference type="EMBL" id="SEK00106.1"/>
    </source>
</evidence>
<dbReference type="Proteomes" id="UP000183529">
    <property type="component" value="Unassembled WGS sequence"/>
</dbReference>
<dbReference type="RefSeq" id="WP_124262737.1">
    <property type="nucleotide sequence ID" value="NZ_CADFGN010000004.1"/>
</dbReference>
<sequence>MQIKHTRARIAAKNLLGDTNQLLITLLIGVEGVRTGKVVKDESFKVSWNPKDLSSTSQRARRFARAAALSWAIDALDAYLGSLADRFIYDLSNLSVPLNDQLTNRSIFVKLNSLVSAISLPLSAELSLVHLAIQWRNNLIHFHAENELDKKYESFIKNNLISNESNPNKFGNLSGHDLIVDFNGGAHPKFKGVAAFIKSINTLIETLDAAIVSNLTVPAYVKGLLTDLAKQNGGKASFSRIWGEPIKDKRMKSISSLLNSLGVSVAPQDPDFTVLTEMTVKEMHQYLSLT</sequence>
<comment type="caution">
    <text evidence="1">The sequence shown here is derived from an EMBL/GenBank/DDBJ whole genome shotgun (WGS) entry which is preliminary data.</text>
</comment>
<dbReference type="AlphaFoldDB" id="A0AAQ1JVT9"/>
<dbReference type="EMBL" id="FNZM01000012">
    <property type="protein sequence ID" value="SEK00106.1"/>
    <property type="molecule type" value="Genomic_DNA"/>
</dbReference>
<gene>
    <name evidence="1" type="ORF">SAMN05216550_112265</name>
</gene>